<dbReference type="InterPro" id="IPR023393">
    <property type="entry name" value="START-like_dom_sf"/>
</dbReference>
<accession>A0ABV2BY97</accession>
<sequence length="178" mass="20044">MSSKLTQLITTISFGLLLFFSTFSQADVVRSEDNYFEIQLETLVNAPIDQLDKTLLAIHSWWQADHTYSGESRNLYLDIKQQHCFCETLPDDGIVRHMQVVFYQRQKKLRLSGGLGPLQALAVNGVLEFSIKADTKTKSHLLVTYRVSGTGAKLTNWANPVNQVISAQVNALKQQAEK</sequence>
<dbReference type="RefSeq" id="WP_353897487.1">
    <property type="nucleotide sequence ID" value="NZ_JBEVCJ010000030.1"/>
</dbReference>
<feature type="signal peptide" evidence="1">
    <location>
        <begin position="1"/>
        <end position="26"/>
    </location>
</feature>
<comment type="caution">
    <text evidence="2">The sequence shown here is derived from an EMBL/GenBank/DDBJ whole genome shotgun (WGS) entry which is preliminary data.</text>
</comment>
<evidence type="ECO:0000313" key="3">
    <source>
        <dbReference type="Proteomes" id="UP001548189"/>
    </source>
</evidence>
<proteinExistence type="predicted"/>
<evidence type="ECO:0000313" key="2">
    <source>
        <dbReference type="EMBL" id="MET1256907.1"/>
    </source>
</evidence>
<feature type="chain" id="PRO_5047379195" description="ATPase" evidence="1">
    <location>
        <begin position="27"/>
        <end position="178"/>
    </location>
</feature>
<evidence type="ECO:0000256" key="1">
    <source>
        <dbReference type="SAM" id="SignalP"/>
    </source>
</evidence>
<evidence type="ECO:0008006" key="4">
    <source>
        <dbReference type="Google" id="ProtNLM"/>
    </source>
</evidence>
<keyword evidence="3" id="KW-1185">Reference proteome</keyword>
<keyword evidence="1" id="KW-0732">Signal</keyword>
<dbReference type="Proteomes" id="UP001548189">
    <property type="component" value="Unassembled WGS sequence"/>
</dbReference>
<reference evidence="2 3" key="1">
    <citation type="submission" date="2024-06" db="EMBL/GenBank/DDBJ databases">
        <authorList>
            <person name="Li F."/>
        </authorList>
    </citation>
    <scope>NUCLEOTIDE SEQUENCE [LARGE SCALE GENOMIC DNA]</scope>
    <source>
        <strain evidence="2 3">GXAS 311</strain>
    </source>
</reference>
<name>A0ABV2BY97_9GAMM</name>
<protein>
    <recommendedName>
        <fullName evidence="4">ATPase</fullName>
    </recommendedName>
</protein>
<dbReference type="EMBL" id="JBEVCJ010000030">
    <property type="protein sequence ID" value="MET1256907.1"/>
    <property type="molecule type" value="Genomic_DNA"/>
</dbReference>
<gene>
    <name evidence="2" type="ORF">ABVT43_17325</name>
</gene>
<organism evidence="2 3">
    <name type="scientific">Aliikangiella maris</name>
    <dbReference type="NCBI Taxonomy" id="3162458"/>
    <lineage>
        <taxon>Bacteria</taxon>
        <taxon>Pseudomonadati</taxon>
        <taxon>Pseudomonadota</taxon>
        <taxon>Gammaproteobacteria</taxon>
        <taxon>Oceanospirillales</taxon>
        <taxon>Pleioneaceae</taxon>
        <taxon>Aliikangiella</taxon>
    </lineage>
</organism>
<dbReference type="Gene3D" id="3.30.530.20">
    <property type="match status" value="1"/>
</dbReference>